<dbReference type="PANTHER" id="PTHR43461">
    <property type="entry name" value="TRANSMEMBRANE PROTEIN 256"/>
    <property type="match status" value="1"/>
</dbReference>
<dbReference type="PANTHER" id="PTHR43461:SF1">
    <property type="entry name" value="TRANSMEMBRANE PROTEIN 256"/>
    <property type="match status" value="1"/>
</dbReference>
<evidence type="ECO:0000256" key="1">
    <source>
        <dbReference type="ARBA" id="ARBA00004141"/>
    </source>
</evidence>
<dbReference type="Proteomes" id="UP001439008">
    <property type="component" value="Unassembled WGS sequence"/>
</dbReference>
<sequence length="121" mass="13437">MFGNKWLKLAGFNGASSLVLASLGAHSLNQKTKNPDFKRLWKKAQYYHSSHAIAMLAVTAMQRLIKPSALFFANSFFLLGTVIFAGGLYYKAYTGNEALWLKAMPYGQVLLLLGWLSLVFA</sequence>
<accession>A0ABV2AHJ0</accession>
<name>A0ABV2AHJ0_9EUKA</name>
<feature type="transmembrane region" description="Helical" evidence="5">
    <location>
        <begin position="99"/>
        <end position="120"/>
    </location>
</feature>
<feature type="chain" id="PRO_5045807343" description="DUF423 domain-containing protein" evidence="6">
    <location>
        <begin position="22"/>
        <end position="121"/>
    </location>
</feature>
<keyword evidence="2 5" id="KW-0812">Transmembrane</keyword>
<dbReference type="InterPro" id="IPR006696">
    <property type="entry name" value="DUF423"/>
</dbReference>
<evidence type="ECO:0008006" key="9">
    <source>
        <dbReference type="Google" id="ProtNLM"/>
    </source>
</evidence>
<keyword evidence="4 5" id="KW-0472">Membrane</keyword>
<protein>
    <recommendedName>
        <fullName evidence="9">DUF423 domain-containing protein</fullName>
    </recommendedName>
</protein>
<comment type="subcellular location">
    <subcellularLocation>
        <location evidence="1">Membrane</location>
        <topology evidence="1">Multi-pass membrane protein</topology>
    </subcellularLocation>
</comment>
<keyword evidence="3 5" id="KW-1133">Transmembrane helix</keyword>
<gene>
    <name evidence="7" type="ORF">MHBO_000946</name>
</gene>
<evidence type="ECO:0000256" key="6">
    <source>
        <dbReference type="SAM" id="SignalP"/>
    </source>
</evidence>
<keyword evidence="6" id="KW-0732">Signal</keyword>
<comment type="caution">
    <text evidence="7">The sequence shown here is derived from an EMBL/GenBank/DDBJ whole genome shotgun (WGS) entry which is preliminary data.</text>
</comment>
<dbReference type="EMBL" id="JBDODL010000193">
    <property type="protein sequence ID" value="MES1919077.1"/>
    <property type="molecule type" value="Genomic_DNA"/>
</dbReference>
<dbReference type="Pfam" id="PF04241">
    <property type="entry name" value="DUF423"/>
    <property type="match status" value="1"/>
</dbReference>
<evidence type="ECO:0000256" key="4">
    <source>
        <dbReference type="ARBA" id="ARBA00023136"/>
    </source>
</evidence>
<evidence type="ECO:0000256" key="3">
    <source>
        <dbReference type="ARBA" id="ARBA00022989"/>
    </source>
</evidence>
<reference evidence="7 8" key="1">
    <citation type="journal article" date="2024" name="BMC Biol.">
        <title>Comparative genomics of Ascetosporea gives new insight into the evolutionary basis for animal parasitism in Rhizaria.</title>
        <authorList>
            <person name="Hiltunen Thoren M."/>
            <person name="Onut-Brannstrom I."/>
            <person name="Alfjorden A."/>
            <person name="Peckova H."/>
            <person name="Swords F."/>
            <person name="Hooper C."/>
            <person name="Holzer A.S."/>
            <person name="Bass D."/>
            <person name="Burki F."/>
        </authorList>
    </citation>
    <scope>NUCLEOTIDE SEQUENCE [LARGE SCALE GENOMIC DNA]</scope>
    <source>
        <strain evidence="7">20-A016</strain>
    </source>
</reference>
<evidence type="ECO:0000256" key="2">
    <source>
        <dbReference type="ARBA" id="ARBA00022692"/>
    </source>
</evidence>
<proteinExistence type="predicted"/>
<evidence type="ECO:0000256" key="5">
    <source>
        <dbReference type="SAM" id="Phobius"/>
    </source>
</evidence>
<organism evidence="7 8">
    <name type="scientific">Bonamia ostreae</name>
    <dbReference type="NCBI Taxonomy" id="126728"/>
    <lineage>
        <taxon>Eukaryota</taxon>
        <taxon>Sar</taxon>
        <taxon>Rhizaria</taxon>
        <taxon>Endomyxa</taxon>
        <taxon>Ascetosporea</taxon>
        <taxon>Haplosporida</taxon>
        <taxon>Bonamia</taxon>
    </lineage>
</organism>
<evidence type="ECO:0000313" key="8">
    <source>
        <dbReference type="Proteomes" id="UP001439008"/>
    </source>
</evidence>
<keyword evidence="8" id="KW-1185">Reference proteome</keyword>
<feature type="signal peptide" evidence="6">
    <location>
        <begin position="1"/>
        <end position="21"/>
    </location>
</feature>
<feature type="transmembrane region" description="Helical" evidence="5">
    <location>
        <begin position="71"/>
        <end position="90"/>
    </location>
</feature>
<evidence type="ECO:0000313" key="7">
    <source>
        <dbReference type="EMBL" id="MES1919077.1"/>
    </source>
</evidence>